<keyword evidence="3" id="KW-1185">Reference proteome</keyword>
<protein>
    <recommendedName>
        <fullName evidence="4">Amidohydrolase-related domain-containing protein</fullName>
    </recommendedName>
</protein>
<accession>A0A7W7RQP8</accession>
<evidence type="ECO:0000313" key="3">
    <source>
        <dbReference type="Proteomes" id="UP000534286"/>
    </source>
</evidence>
<dbReference type="Proteomes" id="UP000534286">
    <property type="component" value="Unassembled WGS sequence"/>
</dbReference>
<dbReference type="Gene3D" id="2.30.40.10">
    <property type="entry name" value="Urease, subunit C, domain 1"/>
    <property type="match status" value="1"/>
</dbReference>
<evidence type="ECO:0008006" key="4">
    <source>
        <dbReference type="Google" id="ProtNLM"/>
    </source>
</evidence>
<sequence length="194" mass="20682">MPTRPGHLVGPGALPAIVVHSAPLVLPVCGPPVKGGAVAVRGNRVIRIGPRREIEPAYPDLPRPADPLARHDRAGPDRRPSPARPDFRHGVRPRRHRVLARDPDPDLDRLLVEAVTMGGARALGMAGGPHRLGCLGPGSRADFAVFAVNADERTAYTALLREGPGRCVATVVGGRPRWRLDGDRNVAGEARRLA</sequence>
<name>A0A7W7RQP8_9ACTN</name>
<gene>
    <name evidence="2" type="ORF">FHR32_000447</name>
</gene>
<dbReference type="RefSeq" id="WP_184752499.1">
    <property type="nucleotide sequence ID" value="NZ_BAABEK010000002.1"/>
</dbReference>
<proteinExistence type="predicted"/>
<feature type="region of interest" description="Disordered" evidence="1">
    <location>
        <begin position="55"/>
        <end position="94"/>
    </location>
</feature>
<dbReference type="EMBL" id="JACHJU010000001">
    <property type="protein sequence ID" value="MBB4936142.1"/>
    <property type="molecule type" value="Genomic_DNA"/>
</dbReference>
<feature type="compositionally biased region" description="Basic and acidic residues" evidence="1">
    <location>
        <begin position="68"/>
        <end position="89"/>
    </location>
</feature>
<evidence type="ECO:0000256" key="1">
    <source>
        <dbReference type="SAM" id="MobiDB-lite"/>
    </source>
</evidence>
<dbReference type="GO" id="GO:0016810">
    <property type="term" value="F:hydrolase activity, acting on carbon-nitrogen (but not peptide) bonds"/>
    <property type="evidence" value="ECO:0007669"/>
    <property type="project" value="InterPro"/>
</dbReference>
<dbReference type="InterPro" id="IPR011059">
    <property type="entry name" value="Metal-dep_hydrolase_composite"/>
</dbReference>
<dbReference type="SUPFAM" id="SSF51338">
    <property type="entry name" value="Composite domain of metallo-dependent hydrolases"/>
    <property type="match status" value="1"/>
</dbReference>
<dbReference type="AlphaFoldDB" id="A0A7W7RQP8"/>
<organism evidence="2 3">
    <name type="scientific">Streptosporangium album</name>
    <dbReference type="NCBI Taxonomy" id="47479"/>
    <lineage>
        <taxon>Bacteria</taxon>
        <taxon>Bacillati</taxon>
        <taxon>Actinomycetota</taxon>
        <taxon>Actinomycetes</taxon>
        <taxon>Streptosporangiales</taxon>
        <taxon>Streptosporangiaceae</taxon>
        <taxon>Streptosporangium</taxon>
    </lineage>
</organism>
<comment type="caution">
    <text evidence="2">The sequence shown here is derived from an EMBL/GenBank/DDBJ whole genome shotgun (WGS) entry which is preliminary data.</text>
</comment>
<evidence type="ECO:0000313" key="2">
    <source>
        <dbReference type="EMBL" id="MBB4936142.1"/>
    </source>
</evidence>
<reference evidence="2 3" key="1">
    <citation type="submission" date="2020-08" db="EMBL/GenBank/DDBJ databases">
        <title>Sequencing the genomes of 1000 actinobacteria strains.</title>
        <authorList>
            <person name="Klenk H.-P."/>
        </authorList>
    </citation>
    <scope>NUCLEOTIDE SEQUENCE [LARGE SCALE GENOMIC DNA]</scope>
    <source>
        <strain evidence="2 3">DSM 43023</strain>
    </source>
</reference>